<organism evidence="1 2">
    <name type="scientific">Pleurodeles waltl</name>
    <name type="common">Iberian ribbed newt</name>
    <dbReference type="NCBI Taxonomy" id="8319"/>
    <lineage>
        <taxon>Eukaryota</taxon>
        <taxon>Metazoa</taxon>
        <taxon>Chordata</taxon>
        <taxon>Craniata</taxon>
        <taxon>Vertebrata</taxon>
        <taxon>Euteleostomi</taxon>
        <taxon>Amphibia</taxon>
        <taxon>Batrachia</taxon>
        <taxon>Caudata</taxon>
        <taxon>Salamandroidea</taxon>
        <taxon>Salamandridae</taxon>
        <taxon>Pleurodelinae</taxon>
        <taxon>Pleurodeles</taxon>
    </lineage>
</organism>
<dbReference type="Proteomes" id="UP001066276">
    <property type="component" value="Chromosome 7"/>
</dbReference>
<gene>
    <name evidence="1" type="ORF">NDU88_000578</name>
</gene>
<dbReference type="AlphaFoldDB" id="A0AAV7P5D2"/>
<protein>
    <recommendedName>
        <fullName evidence="3">Trm112 family protein</fullName>
    </recommendedName>
</protein>
<accession>A0AAV7P5D2</accession>
<comment type="caution">
    <text evidence="1">The sequence shown here is derived from an EMBL/GenBank/DDBJ whole genome shotgun (WGS) entry which is preliminary data.</text>
</comment>
<reference evidence="1" key="1">
    <citation type="journal article" date="2022" name="bioRxiv">
        <title>Sequencing and chromosome-scale assembly of the giantPleurodeles waltlgenome.</title>
        <authorList>
            <person name="Brown T."/>
            <person name="Elewa A."/>
            <person name="Iarovenko S."/>
            <person name="Subramanian E."/>
            <person name="Araus A.J."/>
            <person name="Petzold A."/>
            <person name="Susuki M."/>
            <person name="Suzuki K.-i.T."/>
            <person name="Hayashi T."/>
            <person name="Toyoda A."/>
            <person name="Oliveira C."/>
            <person name="Osipova E."/>
            <person name="Leigh N.D."/>
            <person name="Simon A."/>
            <person name="Yun M.H."/>
        </authorList>
    </citation>
    <scope>NUCLEOTIDE SEQUENCE</scope>
    <source>
        <strain evidence="1">20211129_DDA</strain>
        <tissue evidence="1">Liver</tissue>
    </source>
</reference>
<proteinExistence type="predicted"/>
<evidence type="ECO:0000313" key="1">
    <source>
        <dbReference type="EMBL" id="KAJ1122074.1"/>
    </source>
</evidence>
<evidence type="ECO:0000313" key="2">
    <source>
        <dbReference type="Proteomes" id="UP001066276"/>
    </source>
</evidence>
<evidence type="ECO:0008006" key="3">
    <source>
        <dbReference type="Google" id="ProtNLM"/>
    </source>
</evidence>
<name>A0AAV7P5D2_PLEWA</name>
<sequence length="69" mass="7222">MELSSLLQDLACPATGSNPMRTTERTGYVVGEVTTGLLNSALLCVLKGAPELGGFETHGEKVESAIIED</sequence>
<dbReference type="EMBL" id="JANPWB010000011">
    <property type="protein sequence ID" value="KAJ1122074.1"/>
    <property type="molecule type" value="Genomic_DNA"/>
</dbReference>
<keyword evidence="2" id="KW-1185">Reference proteome</keyword>